<sequence>MKRLALRRATVTNGLRATNPRPWGFHAAPLTAQASTRMAHDGQGESSRDHQATKQGQTHPPKAESQSKGKGKTMAELDEELKAKLEGLAGEGGAAGVEYENGKAEGLRRGVKSNMFRV</sequence>
<dbReference type="GeneID" id="39578564"/>
<accession>A0A3N2Q577</accession>
<reference evidence="2 3" key="1">
    <citation type="journal article" date="2018" name="Mol. Ecol.">
        <title>The obligate alkalophilic soda-lake fungus Sodiomyces alkalinus has shifted to a protein diet.</title>
        <authorList>
            <person name="Grum-Grzhimaylo A.A."/>
            <person name="Falkoski D.L."/>
            <person name="van den Heuvel J."/>
            <person name="Valero-Jimenez C.A."/>
            <person name="Min B."/>
            <person name="Choi I.G."/>
            <person name="Lipzen A."/>
            <person name="Daum C.G."/>
            <person name="Aanen D.K."/>
            <person name="Tsang A."/>
            <person name="Henrissat B."/>
            <person name="Bilanenko E.N."/>
            <person name="de Vries R.P."/>
            <person name="van Kan J.A.L."/>
            <person name="Grigoriev I.V."/>
            <person name="Debets A.J.M."/>
        </authorList>
    </citation>
    <scope>NUCLEOTIDE SEQUENCE [LARGE SCALE GENOMIC DNA]</scope>
    <source>
        <strain evidence="2 3">F11</strain>
    </source>
</reference>
<organism evidence="2 3">
    <name type="scientific">Sodiomyces alkalinus (strain CBS 110278 / VKM F-3762 / F11)</name>
    <name type="common">Alkaliphilic filamentous fungus</name>
    <dbReference type="NCBI Taxonomy" id="1314773"/>
    <lineage>
        <taxon>Eukaryota</taxon>
        <taxon>Fungi</taxon>
        <taxon>Dikarya</taxon>
        <taxon>Ascomycota</taxon>
        <taxon>Pezizomycotina</taxon>
        <taxon>Sordariomycetes</taxon>
        <taxon>Hypocreomycetidae</taxon>
        <taxon>Glomerellales</taxon>
        <taxon>Plectosphaerellaceae</taxon>
        <taxon>Sodiomyces</taxon>
    </lineage>
</organism>
<feature type="region of interest" description="Disordered" evidence="1">
    <location>
        <begin position="1"/>
        <end position="77"/>
    </location>
</feature>
<dbReference type="RefSeq" id="XP_028469718.1">
    <property type="nucleotide sequence ID" value="XM_028610086.1"/>
</dbReference>
<name>A0A3N2Q577_SODAK</name>
<dbReference type="OrthoDB" id="2157103at2759"/>
<proteinExistence type="predicted"/>
<feature type="compositionally biased region" description="Basic and acidic residues" evidence="1">
    <location>
        <begin position="38"/>
        <end position="52"/>
    </location>
</feature>
<evidence type="ECO:0000313" key="3">
    <source>
        <dbReference type="Proteomes" id="UP000272025"/>
    </source>
</evidence>
<feature type="non-terminal residue" evidence="2">
    <location>
        <position position="118"/>
    </location>
</feature>
<dbReference type="Proteomes" id="UP000272025">
    <property type="component" value="Unassembled WGS sequence"/>
</dbReference>
<keyword evidence="3" id="KW-1185">Reference proteome</keyword>
<evidence type="ECO:0000313" key="2">
    <source>
        <dbReference type="EMBL" id="ROT41912.1"/>
    </source>
</evidence>
<dbReference type="AlphaFoldDB" id="A0A3N2Q577"/>
<evidence type="ECO:0000256" key="1">
    <source>
        <dbReference type="SAM" id="MobiDB-lite"/>
    </source>
</evidence>
<protein>
    <submittedName>
        <fullName evidence="2">Uncharacterized protein</fullName>
    </submittedName>
</protein>
<gene>
    <name evidence="2" type="ORF">SODALDRAFT_326097</name>
</gene>
<dbReference type="EMBL" id="ML119051">
    <property type="protein sequence ID" value="ROT41912.1"/>
    <property type="molecule type" value="Genomic_DNA"/>
</dbReference>